<dbReference type="GO" id="GO:0006355">
    <property type="term" value="P:regulation of DNA-templated transcription"/>
    <property type="evidence" value="ECO:0007669"/>
    <property type="project" value="UniProtKB-ARBA"/>
</dbReference>
<evidence type="ECO:0000313" key="1">
    <source>
        <dbReference type="EMBL" id="VUX55319.1"/>
    </source>
</evidence>
<dbReference type="EMBL" id="LR633967">
    <property type="protein sequence ID" value="VUX55319.1"/>
    <property type="molecule type" value="Genomic_DNA"/>
</dbReference>
<dbReference type="InterPro" id="IPR036390">
    <property type="entry name" value="WH_DNA-bd_sf"/>
</dbReference>
<sequence>MTCEHNAMTKPTPMWNFFSSHAHTLICLAEDPTARMRDVADRVGITERATMRIVSHLEDAGILTRQKEGRRNRYVIHLQKHLRHPLESHCSVGALLAPVLTKE</sequence>
<reference evidence="1" key="1">
    <citation type="submission" date="2019-07" db="EMBL/GenBank/DDBJ databases">
        <authorList>
            <person name="Weber M."/>
            <person name="Kostadinov I."/>
            <person name="Kostadinov D I."/>
        </authorList>
    </citation>
    <scope>NUCLEOTIDE SEQUENCE</scope>
    <source>
        <strain evidence="1">Gfbio:sag-sample-m06:053724c1-46a9-4a36-b237-ea2bf867836b</strain>
    </source>
</reference>
<dbReference type="InterPro" id="IPR036388">
    <property type="entry name" value="WH-like_DNA-bd_sf"/>
</dbReference>
<organism evidence="1">
    <name type="scientific">uncultured Woeseiaceae bacterium</name>
    <dbReference type="NCBI Taxonomy" id="1983305"/>
    <lineage>
        <taxon>Bacteria</taxon>
        <taxon>Pseudomonadati</taxon>
        <taxon>Pseudomonadota</taxon>
        <taxon>Gammaproteobacteria</taxon>
        <taxon>Woeseiales</taxon>
        <taxon>Woeseiaceae</taxon>
        <taxon>environmental samples</taxon>
    </lineage>
</organism>
<dbReference type="CDD" id="cd00090">
    <property type="entry name" value="HTH_ARSR"/>
    <property type="match status" value="1"/>
</dbReference>
<accession>A0A7D9D276</accession>
<proteinExistence type="predicted"/>
<dbReference type="Pfam" id="PF13412">
    <property type="entry name" value="HTH_24"/>
    <property type="match status" value="1"/>
</dbReference>
<gene>
    <name evidence="1" type="ORF">JTBM06_V1_10039</name>
</gene>
<dbReference type="AlphaFoldDB" id="A0A7D9D276"/>
<dbReference type="Gene3D" id="1.10.10.10">
    <property type="entry name" value="Winged helix-like DNA-binding domain superfamily/Winged helix DNA-binding domain"/>
    <property type="match status" value="1"/>
</dbReference>
<dbReference type="SUPFAM" id="SSF46785">
    <property type="entry name" value="Winged helix' DNA-binding domain"/>
    <property type="match status" value="1"/>
</dbReference>
<name>A0A7D9D276_9GAMM</name>
<dbReference type="InterPro" id="IPR011991">
    <property type="entry name" value="ArsR-like_HTH"/>
</dbReference>
<protein>
    <recommendedName>
        <fullName evidence="2">HTH marR-type domain-containing protein</fullName>
    </recommendedName>
</protein>
<evidence type="ECO:0008006" key="2">
    <source>
        <dbReference type="Google" id="ProtNLM"/>
    </source>
</evidence>